<evidence type="ECO:0000313" key="3">
    <source>
        <dbReference type="Proteomes" id="UP000481861"/>
    </source>
</evidence>
<gene>
    <name evidence="2" type="ORF">BDV95DRAFT_569895</name>
</gene>
<feature type="region of interest" description="Disordered" evidence="1">
    <location>
        <begin position="1"/>
        <end position="23"/>
    </location>
</feature>
<name>A0A7C8IAT6_9PLEO</name>
<keyword evidence="3" id="KW-1185">Reference proteome</keyword>
<evidence type="ECO:0000256" key="1">
    <source>
        <dbReference type="SAM" id="MobiDB-lite"/>
    </source>
</evidence>
<organism evidence="2 3">
    <name type="scientific">Massariosphaeria phaeospora</name>
    <dbReference type="NCBI Taxonomy" id="100035"/>
    <lineage>
        <taxon>Eukaryota</taxon>
        <taxon>Fungi</taxon>
        <taxon>Dikarya</taxon>
        <taxon>Ascomycota</taxon>
        <taxon>Pezizomycotina</taxon>
        <taxon>Dothideomycetes</taxon>
        <taxon>Pleosporomycetidae</taxon>
        <taxon>Pleosporales</taxon>
        <taxon>Pleosporales incertae sedis</taxon>
        <taxon>Massariosphaeria</taxon>
    </lineage>
</organism>
<sequence>MSSCDTAKVGEPRDHGRSHRASQYSVVGTAPYVTLAWSARLHMAMPTNPRSVSRARKKQQSERSTHIGR</sequence>
<evidence type="ECO:0000313" key="2">
    <source>
        <dbReference type="EMBL" id="KAF2872512.1"/>
    </source>
</evidence>
<dbReference type="EMBL" id="JAADJZ010000009">
    <property type="protein sequence ID" value="KAF2872512.1"/>
    <property type="molecule type" value="Genomic_DNA"/>
</dbReference>
<feature type="compositionally biased region" description="Basic and acidic residues" evidence="1">
    <location>
        <begin position="59"/>
        <end position="69"/>
    </location>
</feature>
<protein>
    <submittedName>
        <fullName evidence="2">Uncharacterized protein</fullName>
    </submittedName>
</protein>
<comment type="caution">
    <text evidence="2">The sequence shown here is derived from an EMBL/GenBank/DDBJ whole genome shotgun (WGS) entry which is preliminary data.</text>
</comment>
<dbReference type="AlphaFoldDB" id="A0A7C8IAT6"/>
<dbReference type="Proteomes" id="UP000481861">
    <property type="component" value="Unassembled WGS sequence"/>
</dbReference>
<accession>A0A7C8IAT6</accession>
<feature type="region of interest" description="Disordered" evidence="1">
    <location>
        <begin position="46"/>
        <end position="69"/>
    </location>
</feature>
<proteinExistence type="predicted"/>
<reference evidence="2 3" key="1">
    <citation type="submission" date="2020-01" db="EMBL/GenBank/DDBJ databases">
        <authorList>
            <consortium name="DOE Joint Genome Institute"/>
            <person name="Haridas S."/>
            <person name="Albert R."/>
            <person name="Binder M."/>
            <person name="Bloem J."/>
            <person name="Labutti K."/>
            <person name="Salamov A."/>
            <person name="Andreopoulos B."/>
            <person name="Baker S.E."/>
            <person name="Barry K."/>
            <person name="Bills G."/>
            <person name="Bluhm B.H."/>
            <person name="Cannon C."/>
            <person name="Castanera R."/>
            <person name="Culley D.E."/>
            <person name="Daum C."/>
            <person name="Ezra D."/>
            <person name="Gonzalez J.B."/>
            <person name="Henrissat B."/>
            <person name="Kuo A."/>
            <person name="Liang C."/>
            <person name="Lipzen A."/>
            <person name="Lutzoni F."/>
            <person name="Magnuson J."/>
            <person name="Mondo S."/>
            <person name="Nolan M."/>
            <person name="Ohm R."/>
            <person name="Pangilinan J."/>
            <person name="Park H.-J.H."/>
            <person name="Ramirez L."/>
            <person name="Alfaro M."/>
            <person name="Sun H."/>
            <person name="Tritt A."/>
            <person name="Yoshinaga Y."/>
            <person name="Zwiers L.-H.L."/>
            <person name="Turgeon B.G."/>
            <person name="Goodwin S.B."/>
            <person name="Spatafora J.W."/>
            <person name="Crous P.W."/>
            <person name="Grigoriev I.V."/>
        </authorList>
    </citation>
    <scope>NUCLEOTIDE SEQUENCE [LARGE SCALE GENOMIC DNA]</scope>
    <source>
        <strain evidence="2 3">CBS 611.86</strain>
    </source>
</reference>